<feature type="region of interest" description="Disordered" evidence="2">
    <location>
        <begin position="165"/>
        <end position="211"/>
    </location>
</feature>
<dbReference type="AlphaFoldDB" id="A0A512M9D6"/>
<feature type="coiled-coil region" evidence="1">
    <location>
        <begin position="218"/>
        <end position="252"/>
    </location>
</feature>
<dbReference type="EMBL" id="BKAG01000016">
    <property type="protein sequence ID" value="GEP43345.1"/>
    <property type="molecule type" value="Genomic_DNA"/>
</dbReference>
<protein>
    <recommendedName>
        <fullName evidence="6">NADH dehydrogenase subunit E</fullName>
    </recommendedName>
</protein>
<dbReference type="RefSeq" id="WP_146850922.1">
    <property type="nucleotide sequence ID" value="NZ_BKAG01000016.1"/>
</dbReference>
<reference evidence="4 5" key="1">
    <citation type="submission" date="2019-07" db="EMBL/GenBank/DDBJ databases">
        <title>Whole genome shotgun sequence of Brevifollis gellanilyticus NBRC 108608.</title>
        <authorList>
            <person name="Hosoyama A."/>
            <person name="Uohara A."/>
            <person name="Ohji S."/>
            <person name="Ichikawa N."/>
        </authorList>
    </citation>
    <scope>NUCLEOTIDE SEQUENCE [LARGE SCALE GENOMIC DNA]</scope>
    <source>
        <strain evidence="4 5">NBRC 108608</strain>
    </source>
</reference>
<sequence length="374" mass="41827">MEGFLWLVTQMTLLLTGAAVIFFWLGWRWRAQDARKLETALNTRIDAETSTARSAQEDRDAARMKDHLHLATQTKLESDLLEANDHRRNLERELIRVHDDLKIAKRDADQRAEDATTAKAELVPVQNEVTKLSSELSQAQRDKARLEKEITELRARPVVVETAPVQTTVAPTTETEASEPAPVTKPKRARKTPAEPKPKAPKETKKSSKAVVDAQTTLARLETDLNAKQTLLNAVKQEQEEWQRRVATLREKGKDPAGLGLAQKSLARAESDVSVAANAVAHLQHQQTALRHSLEQAATITQDDDLTQIKGIKAVLKDQLHVFGVRSFQQIAAWSDDDVEAFSELLAFKDRAKRDEWVKQAQELISKAPGQTNS</sequence>
<keyword evidence="3" id="KW-0812">Transmembrane</keyword>
<keyword evidence="5" id="KW-1185">Reference proteome</keyword>
<keyword evidence="3" id="KW-0472">Membrane</keyword>
<feature type="coiled-coil region" evidence="1">
    <location>
        <begin position="73"/>
        <end position="156"/>
    </location>
</feature>
<evidence type="ECO:0000256" key="1">
    <source>
        <dbReference type="SAM" id="Coils"/>
    </source>
</evidence>
<evidence type="ECO:0000256" key="2">
    <source>
        <dbReference type="SAM" id="MobiDB-lite"/>
    </source>
</evidence>
<proteinExistence type="predicted"/>
<feature type="compositionally biased region" description="Basic and acidic residues" evidence="2">
    <location>
        <begin position="192"/>
        <end position="206"/>
    </location>
</feature>
<keyword evidence="3" id="KW-1133">Transmembrane helix</keyword>
<evidence type="ECO:0000313" key="5">
    <source>
        <dbReference type="Proteomes" id="UP000321577"/>
    </source>
</evidence>
<keyword evidence="1" id="KW-0175">Coiled coil</keyword>
<comment type="caution">
    <text evidence="4">The sequence shown here is derived from an EMBL/GenBank/DDBJ whole genome shotgun (WGS) entry which is preliminary data.</text>
</comment>
<feature type="transmembrane region" description="Helical" evidence="3">
    <location>
        <begin position="6"/>
        <end position="27"/>
    </location>
</feature>
<evidence type="ECO:0000256" key="3">
    <source>
        <dbReference type="SAM" id="Phobius"/>
    </source>
</evidence>
<evidence type="ECO:0000313" key="4">
    <source>
        <dbReference type="EMBL" id="GEP43345.1"/>
    </source>
</evidence>
<dbReference type="OrthoDB" id="200134at2"/>
<evidence type="ECO:0008006" key="6">
    <source>
        <dbReference type="Google" id="ProtNLM"/>
    </source>
</evidence>
<gene>
    <name evidence="4" type="ORF">BGE01nite_26360</name>
</gene>
<feature type="compositionally biased region" description="Low complexity" evidence="2">
    <location>
        <begin position="165"/>
        <end position="184"/>
    </location>
</feature>
<accession>A0A512M9D6</accession>
<dbReference type="Proteomes" id="UP000321577">
    <property type="component" value="Unassembled WGS sequence"/>
</dbReference>
<name>A0A512M9D6_9BACT</name>
<organism evidence="4 5">
    <name type="scientific">Brevifollis gellanilyticus</name>
    <dbReference type="NCBI Taxonomy" id="748831"/>
    <lineage>
        <taxon>Bacteria</taxon>
        <taxon>Pseudomonadati</taxon>
        <taxon>Verrucomicrobiota</taxon>
        <taxon>Verrucomicrobiia</taxon>
        <taxon>Verrucomicrobiales</taxon>
        <taxon>Verrucomicrobiaceae</taxon>
    </lineage>
</organism>